<dbReference type="EMBL" id="JAUEPR010000002">
    <property type="protein sequence ID" value="KAK0488535.1"/>
    <property type="molecule type" value="Genomic_DNA"/>
</dbReference>
<evidence type="ECO:0000313" key="3">
    <source>
        <dbReference type="Proteomes" id="UP001175227"/>
    </source>
</evidence>
<organism evidence="2 3">
    <name type="scientific">Armillaria novae-zelandiae</name>
    <dbReference type="NCBI Taxonomy" id="153914"/>
    <lineage>
        <taxon>Eukaryota</taxon>
        <taxon>Fungi</taxon>
        <taxon>Dikarya</taxon>
        <taxon>Basidiomycota</taxon>
        <taxon>Agaricomycotina</taxon>
        <taxon>Agaricomycetes</taxon>
        <taxon>Agaricomycetidae</taxon>
        <taxon>Agaricales</taxon>
        <taxon>Marasmiineae</taxon>
        <taxon>Physalacriaceae</taxon>
        <taxon>Armillaria</taxon>
    </lineage>
</organism>
<evidence type="ECO:0000256" key="1">
    <source>
        <dbReference type="SAM" id="MobiDB-lite"/>
    </source>
</evidence>
<proteinExistence type="predicted"/>
<reference evidence="2" key="1">
    <citation type="submission" date="2023-06" db="EMBL/GenBank/DDBJ databases">
        <authorList>
            <consortium name="Lawrence Berkeley National Laboratory"/>
            <person name="Ahrendt S."/>
            <person name="Sahu N."/>
            <person name="Indic B."/>
            <person name="Wong-Bajracharya J."/>
            <person name="Merenyi Z."/>
            <person name="Ke H.-M."/>
            <person name="Monk M."/>
            <person name="Kocsube S."/>
            <person name="Drula E."/>
            <person name="Lipzen A."/>
            <person name="Balint B."/>
            <person name="Henrissat B."/>
            <person name="Andreopoulos B."/>
            <person name="Martin F.M."/>
            <person name="Harder C.B."/>
            <person name="Rigling D."/>
            <person name="Ford K.L."/>
            <person name="Foster G.D."/>
            <person name="Pangilinan J."/>
            <person name="Papanicolaou A."/>
            <person name="Barry K."/>
            <person name="LaButti K."/>
            <person name="Viragh M."/>
            <person name="Koriabine M."/>
            <person name="Yan M."/>
            <person name="Riley R."/>
            <person name="Champramary S."/>
            <person name="Plett K.L."/>
            <person name="Tsai I.J."/>
            <person name="Slot J."/>
            <person name="Sipos G."/>
            <person name="Plett J."/>
            <person name="Nagy L.G."/>
            <person name="Grigoriev I.V."/>
        </authorList>
    </citation>
    <scope>NUCLEOTIDE SEQUENCE</scope>
    <source>
        <strain evidence="2">ICMP 16352</strain>
    </source>
</reference>
<feature type="compositionally biased region" description="Low complexity" evidence="1">
    <location>
        <begin position="169"/>
        <end position="187"/>
    </location>
</feature>
<protein>
    <submittedName>
        <fullName evidence="2">Uncharacterized protein</fullName>
    </submittedName>
</protein>
<feature type="region of interest" description="Disordered" evidence="1">
    <location>
        <begin position="169"/>
        <end position="245"/>
    </location>
</feature>
<feature type="region of interest" description="Disordered" evidence="1">
    <location>
        <begin position="1"/>
        <end position="62"/>
    </location>
</feature>
<dbReference type="Proteomes" id="UP001175227">
    <property type="component" value="Unassembled WGS sequence"/>
</dbReference>
<feature type="region of interest" description="Disordered" evidence="1">
    <location>
        <begin position="257"/>
        <end position="290"/>
    </location>
</feature>
<comment type="caution">
    <text evidence="2">The sequence shown here is derived from an EMBL/GenBank/DDBJ whole genome shotgun (WGS) entry which is preliminary data.</text>
</comment>
<dbReference type="AlphaFoldDB" id="A0AA39UQJ9"/>
<gene>
    <name evidence="2" type="ORF">IW261DRAFT_355659</name>
</gene>
<accession>A0AA39UQJ9</accession>
<evidence type="ECO:0000313" key="2">
    <source>
        <dbReference type="EMBL" id="KAK0488535.1"/>
    </source>
</evidence>
<sequence>MSFPSVDDLANISESERLREDIRGLGDESEAEGSMAPTLPTTELGVTPSTTPSAPASPRPVQAKPLESFRDCWGPNTKHVWAREFWHHVLRSEELIKILYEEVFPLDNAATDKDKYDMELGEGLVRISALRLSKHATNPTLLLPYNILPEDADPKDSLFMSAEANETMVSSSDSVDSRSPSPLVRPSNPQSRFLESSSSEASVAMPTPRNGLPSPSRIPTACRSRPALAQVTNTPRGVEITPSRTWTPMDAVRVRGAQIGIPTPPPSVRPKLAKDGSRFPPSDAVNAQEG</sequence>
<feature type="compositionally biased region" description="Basic and acidic residues" evidence="1">
    <location>
        <begin position="14"/>
        <end position="26"/>
    </location>
</feature>
<feature type="compositionally biased region" description="Low complexity" evidence="1">
    <location>
        <begin position="47"/>
        <end position="56"/>
    </location>
</feature>
<name>A0AA39UQJ9_9AGAR</name>
<keyword evidence="3" id="KW-1185">Reference proteome</keyword>
<feature type="compositionally biased region" description="Low complexity" evidence="1">
    <location>
        <begin position="195"/>
        <end position="204"/>
    </location>
</feature>